<dbReference type="InterPro" id="IPR008502">
    <property type="entry name" value="Prolamin-like"/>
</dbReference>
<feature type="chain" id="PRO_5032990686" description="Prolamin-like domain-containing protein" evidence="3">
    <location>
        <begin position="19"/>
        <end position="168"/>
    </location>
</feature>
<sequence length="168" mass="18398">MSKSSVLLTLILCTSTLATPTKAHLLGGLGLDGGSLGLPDIQQCLASILGAPGCLNELILSVVNLQPQLLGPACCKAFLQIDENCWPKIFLWNLGFPPSLKNYCMTIQDSPPASPPPRTRHSIHRPPPHPPHPHHAHIHRRHHAPLMMATLTRVREEMTMMVINSCHL</sequence>
<comment type="caution">
    <text evidence="5">The sequence shown here is derived from an EMBL/GenBank/DDBJ whole genome shotgun (WGS) entry which is preliminary data.</text>
</comment>
<dbReference type="GO" id="GO:0031982">
    <property type="term" value="C:vesicle"/>
    <property type="evidence" value="ECO:0007669"/>
    <property type="project" value="TreeGrafter"/>
</dbReference>
<evidence type="ECO:0000256" key="1">
    <source>
        <dbReference type="ARBA" id="ARBA00022729"/>
    </source>
</evidence>
<organism evidence="5 6">
    <name type="scientific">Phtheirospermum japonicum</name>
    <dbReference type="NCBI Taxonomy" id="374723"/>
    <lineage>
        <taxon>Eukaryota</taxon>
        <taxon>Viridiplantae</taxon>
        <taxon>Streptophyta</taxon>
        <taxon>Embryophyta</taxon>
        <taxon>Tracheophyta</taxon>
        <taxon>Spermatophyta</taxon>
        <taxon>Magnoliopsida</taxon>
        <taxon>eudicotyledons</taxon>
        <taxon>Gunneridae</taxon>
        <taxon>Pentapetalae</taxon>
        <taxon>asterids</taxon>
        <taxon>lamiids</taxon>
        <taxon>Lamiales</taxon>
        <taxon>Orobanchaceae</taxon>
        <taxon>Orobanchaceae incertae sedis</taxon>
        <taxon>Phtheirospermum</taxon>
    </lineage>
</organism>
<evidence type="ECO:0000256" key="3">
    <source>
        <dbReference type="SAM" id="SignalP"/>
    </source>
</evidence>
<feature type="domain" description="Prolamin-like" evidence="4">
    <location>
        <begin position="43"/>
        <end position="104"/>
    </location>
</feature>
<dbReference type="Pfam" id="PF05617">
    <property type="entry name" value="Prolamin_like"/>
    <property type="match status" value="1"/>
</dbReference>
<dbReference type="AlphaFoldDB" id="A0A830CHY5"/>
<gene>
    <name evidence="5" type="ORF">PHJA_001546500</name>
</gene>
<dbReference type="EMBL" id="BMAC01000332">
    <property type="protein sequence ID" value="GFP94021.1"/>
    <property type="molecule type" value="Genomic_DNA"/>
</dbReference>
<feature type="compositionally biased region" description="Basic residues" evidence="2">
    <location>
        <begin position="118"/>
        <end position="140"/>
    </location>
</feature>
<reference evidence="5" key="1">
    <citation type="submission" date="2020-07" db="EMBL/GenBank/DDBJ databases">
        <title>Ethylene signaling mediates host invasion by parasitic plants.</title>
        <authorList>
            <person name="Yoshida S."/>
        </authorList>
    </citation>
    <scope>NUCLEOTIDE SEQUENCE</scope>
    <source>
        <strain evidence="5">Okayama</strain>
    </source>
</reference>
<keyword evidence="6" id="KW-1185">Reference proteome</keyword>
<evidence type="ECO:0000259" key="4">
    <source>
        <dbReference type="Pfam" id="PF05617"/>
    </source>
</evidence>
<dbReference type="GO" id="GO:0080155">
    <property type="term" value="P:regulation of double fertilization forming a zygote and endosperm"/>
    <property type="evidence" value="ECO:0007669"/>
    <property type="project" value="TreeGrafter"/>
</dbReference>
<dbReference type="PANTHER" id="PTHR31181:SF67">
    <property type="entry name" value="PROLAMIN-LIKE PROTEIN (DUF1278)"/>
    <property type="match status" value="1"/>
</dbReference>
<dbReference type="PANTHER" id="PTHR31181">
    <property type="entry name" value="EGG CELL-SECRETED PROTEIN 1.4"/>
    <property type="match status" value="1"/>
</dbReference>
<name>A0A830CHY5_9LAMI</name>
<feature type="region of interest" description="Disordered" evidence="2">
    <location>
        <begin position="109"/>
        <end position="140"/>
    </location>
</feature>
<evidence type="ECO:0000313" key="6">
    <source>
        <dbReference type="Proteomes" id="UP000653305"/>
    </source>
</evidence>
<dbReference type="Proteomes" id="UP000653305">
    <property type="component" value="Unassembled WGS sequence"/>
</dbReference>
<dbReference type="GO" id="GO:0009567">
    <property type="term" value="P:double fertilization forming a zygote and endosperm"/>
    <property type="evidence" value="ECO:0007669"/>
    <property type="project" value="TreeGrafter"/>
</dbReference>
<proteinExistence type="predicted"/>
<protein>
    <recommendedName>
        <fullName evidence="4">Prolamin-like domain-containing protein</fullName>
    </recommendedName>
</protein>
<dbReference type="GO" id="GO:2000008">
    <property type="term" value="P:regulation of protein localization to cell surface"/>
    <property type="evidence" value="ECO:0007669"/>
    <property type="project" value="TreeGrafter"/>
</dbReference>
<dbReference type="GO" id="GO:0005576">
    <property type="term" value="C:extracellular region"/>
    <property type="evidence" value="ECO:0007669"/>
    <property type="project" value="TreeGrafter"/>
</dbReference>
<dbReference type="OrthoDB" id="1705517at2759"/>
<accession>A0A830CHY5</accession>
<feature type="signal peptide" evidence="3">
    <location>
        <begin position="1"/>
        <end position="18"/>
    </location>
</feature>
<keyword evidence="1 3" id="KW-0732">Signal</keyword>
<evidence type="ECO:0000313" key="5">
    <source>
        <dbReference type="EMBL" id="GFP94021.1"/>
    </source>
</evidence>
<evidence type="ECO:0000256" key="2">
    <source>
        <dbReference type="SAM" id="MobiDB-lite"/>
    </source>
</evidence>